<evidence type="ECO:0000313" key="1">
    <source>
        <dbReference type="EMBL" id="KKN74568.1"/>
    </source>
</evidence>
<protein>
    <submittedName>
        <fullName evidence="1">Uncharacterized protein</fullName>
    </submittedName>
</protein>
<proteinExistence type="predicted"/>
<reference evidence="1" key="1">
    <citation type="journal article" date="2015" name="Nature">
        <title>Complex archaea that bridge the gap between prokaryotes and eukaryotes.</title>
        <authorList>
            <person name="Spang A."/>
            <person name="Saw J.H."/>
            <person name="Jorgensen S.L."/>
            <person name="Zaremba-Niedzwiedzka K."/>
            <person name="Martijn J."/>
            <person name="Lind A.E."/>
            <person name="van Eijk R."/>
            <person name="Schleper C."/>
            <person name="Guy L."/>
            <person name="Ettema T.J."/>
        </authorList>
    </citation>
    <scope>NUCLEOTIDE SEQUENCE</scope>
</reference>
<accession>A0A0F9W914</accession>
<comment type="caution">
    <text evidence="1">The sequence shown here is derived from an EMBL/GenBank/DDBJ whole genome shotgun (WGS) entry which is preliminary data.</text>
</comment>
<gene>
    <name evidence="1" type="ORF">LCGC14_0389850</name>
</gene>
<name>A0A0F9W914_9ZZZZ</name>
<dbReference type="AlphaFoldDB" id="A0A0F9W914"/>
<organism evidence="1">
    <name type="scientific">marine sediment metagenome</name>
    <dbReference type="NCBI Taxonomy" id="412755"/>
    <lineage>
        <taxon>unclassified sequences</taxon>
        <taxon>metagenomes</taxon>
        <taxon>ecological metagenomes</taxon>
    </lineage>
</organism>
<dbReference type="EMBL" id="LAZR01000324">
    <property type="protein sequence ID" value="KKN74568.1"/>
    <property type="molecule type" value="Genomic_DNA"/>
</dbReference>
<sequence length="77" mass="8393">MPNEYTVGEQPCQNYKPLEADIMAAHGSGIANVHECYHGCDHGRVSFCENCYTDHHAGGWDSCGGHSSDKSDEPPLQ</sequence>